<dbReference type="PROSITE" id="PS51755">
    <property type="entry name" value="OMPR_PHOB"/>
    <property type="match status" value="1"/>
</dbReference>
<keyword evidence="3 7" id="KW-0238">DNA-binding</keyword>
<dbReference type="InterPro" id="IPR011006">
    <property type="entry name" value="CheY-like_superfamily"/>
</dbReference>
<dbReference type="RefSeq" id="WP_250857229.1">
    <property type="nucleotide sequence ID" value="NZ_JAGSOJ010000001.1"/>
</dbReference>
<comment type="function">
    <text evidence="5">May play the central regulatory role in sporulation. It may be an element of the effector pathway responsible for the activation of sporulation genes in response to nutritional stress. Spo0A may act in concert with spo0H (a sigma factor) to control the expression of some genes that are critical to the sporulation process.</text>
</comment>
<dbReference type="PROSITE" id="PS50110">
    <property type="entry name" value="RESPONSE_REGULATORY"/>
    <property type="match status" value="1"/>
</dbReference>
<keyword evidence="11" id="KW-1185">Reference proteome</keyword>
<evidence type="ECO:0000259" key="8">
    <source>
        <dbReference type="PROSITE" id="PS50110"/>
    </source>
</evidence>
<dbReference type="CDD" id="cd00383">
    <property type="entry name" value="trans_reg_C"/>
    <property type="match status" value="1"/>
</dbReference>
<feature type="DNA-binding region" description="OmpR/PhoB-type" evidence="7">
    <location>
        <begin position="132"/>
        <end position="230"/>
    </location>
</feature>
<reference evidence="10" key="2">
    <citation type="submission" date="2021-04" db="EMBL/GenBank/DDBJ databases">
        <authorList>
            <person name="Dong X."/>
        </authorList>
    </citation>
    <scope>NUCLEOTIDE SEQUENCE</scope>
    <source>
        <strain evidence="10">ZWT</strain>
    </source>
</reference>
<name>A0A9J6NV49_9CLOT</name>
<dbReference type="GO" id="GO:0006355">
    <property type="term" value="P:regulation of DNA-templated transcription"/>
    <property type="evidence" value="ECO:0007669"/>
    <property type="project" value="InterPro"/>
</dbReference>
<protein>
    <recommendedName>
        <fullName evidence="1">Stage 0 sporulation protein A homolog</fullName>
    </recommendedName>
</protein>
<keyword evidence="6" id="KW-0597">Phosphoprotein</keyword>
<evidence type="ECO:0000256" key="5">
    <source>
        <dbReference type="ARBA" id="ARBA00024867"/>
    </source>
</evidence>
<dbReference type="SUPFAM" id="SSF52172">
    <property type="entry name" value="CheY-like"/>
    <property type="match status" value="1"/>
</dbReference>
<evidence type="ECO:0000256" key="3">
    <source>
        <dbReference type="ARBA" id="ARBA00023125"/>
    </source>
</evidence>
<evidence type="ECO:0000256" key="6">
    <source>
        <dbReference type="PROSITE-ProRule" id="PRU00169"/>
    </source>
</evidence>
<dbReference type="Gene3D" id="1.10.10.10">
    <property type="entry name" value="Winged helix-like DNA-binding domain superfamily/Winged helix DNA-binding domain"/>
    <property type="match status" value="1"/>
</dbReference>
<keyword evidence="2" id="KW-0805">Transcription regulation</keyword>
<dbReference type="Gene3D" id="3.40.50.2300">
    <property type="match status" value="1"/>
</dbReference>
<comment type="caution">
    <text evidence="10">The sequence shown here is derived from an EMBL/GenBank/DDBJ whole genome shotgun (WGS) entry which is preliminary data.</text>
</comment>
<sequence>MTEYNILIVDDDPDIIEVIKLYLSNSRYNIHTAGNSKEALQKIGNFNFHLIILDVMLPDIQGTTLCQEIRQYIYCPIIFISCIDEEEYILNALHMGGDDYIRKPFNPKELVARVKSNLRRVEYDQTPQITNNKQLFAKDLVIDVEKFTVIKNTKEILLSPLEFDILLFMVHNPNKTLSYSEIYTHVWKSDCLGDTRTLMVHVSNLRKKIEANSTTKYIQTVKKKGYIFSNHIIS</sequence>
<organism evidence="10 11">
    <name type="scientific">Oceanirhabdus seepicola</name>
    <dbReference type="NCBI Taxonomy" id="2828781"/>
    <lineage>
        <taxon>Bacteria</taxon>
        <taxon>Bacillati</taxon>
        <taxon>Bacillota</taxon>
        <taxon>Clostridia</taxon>
        <taxon>Eubacteriales</taxon>
        <taxon>Clostridiaceae</taxon>
        <taxon>Oceanirhabdus</taxon>
    </lineage>
</organism>
<dbReference type="GO" id="GO:0005829">
    <property type="term" value="C:cytosol"/>
    <property type="evidence" value="ECO:0007669"/>
    <property type="project" value="TreeGrafter"/>
</dbReference>
<keyword evidence="4" id="KW-0804">Transcription</keyword>
<evidence type="ECO:0000256" key="2">
    <source>
        <dbReference type="ARBA" id="ARBA00023015"/>
    </source>
</evidence>
<dbReference type="InterPro" id="IPR001789">
    <property type="entry name" value="Sig_transdc_resp-reg_receiver"/>
</dbReference>
<dbReference type="SMART" id="SM00862">
    <property type="entry name" value="Trans_reg_C"/>
    <property type="match status" value="1"/>
</dbReference>
<dbReference type="InterPro" id="IPR039420">
    <property type="entry name" value="WalR-like"/>
</dbReference>
<dbReference type="InterPro" id="IPR036388">
    <property type="entry name" value="WH-like_DNA-bd_sf"/>
</dbReference>
<reference evidence="10" key="1">
    <citation type="journal article" date="2021" name="mSystems">
        <title>Bacteria and Archaea Synergistically Convert Glycine Betaine to Biogenic Methane in the Formosa Cold Seep of the South China Sea.</title>
        <authorList>
            <person name="Li L."/>
            <person name="Zhang W."/>
            <person name="Zhang S."/>
            <person name="Song L."/>
            <person name="Sun Q."/>
            <person name="Zhang H."/>
            <person name="Xiang H."/>
            <person name="Dong X."/>
        </authorList>
    </citation>
    <scope>NUCLEOTIDE SEQUENCE</scope>
    <source>
        <strain evidence="10">ZWT</strain>
    </source>
</reference>
<dbReference type="PANTHER" id="PTHR48111">
    <property type="entry name" value="REGULATOR OF RPOS"/>
    <property type="match status" value="1"/>
</dbReference>
<dbReference type="PANTHER" id="PTHR48111:SF73">
    <property type="entry name" value="ALKALINE PHOSPHATASE SYNTHESIS TRANSCRIPTIONAL REGULATORY PROTEIN PHOP"/>
    <property type="match status" value="1"/>
</dbReference>
<evidence type="ECO:0000256" key="4">
    <source>
        <dbReference type="ARBA" id="ARBA00023163"/>
    </source>
</evidence>
<dbReference type="AlphaFoldDB" id="A0A9J6NV49"/>
<dbReference type="InterPro" id="IPR001867">
    <property type="entry name" value="OmpR/PhoB-type_DNA-bd"/>
</dbReference>
<dbReference type="Proteomes" id="UP001056429">
    <property type="component" value="Unassembled WGS sequence"/>
</dbReference>
<evidence type="ECO:0000259" key="9">
    <source>
        <dbReference type="PROSITE" id="PS51755"/>
    </source>
</evidence>
<dbReference type="EMBL" id="JAGSOJ010000001">
    <property type="protein sequence ID" value="MCM1988359.1"/>
    <property type="molecule type" value="Genomic_DNA"/>
</dbReference>
<proteinExistence type="predicted"/>
<dbReference type="SMART" id="SM00448">
    <property type="entry name" value="REC"/>
    <property type="match status" value="1"/>
</dbReference>
<gene>
    <name evidence="10" type="ORF">KDK92_01295</name>
</gene>
<dbReference type="Pfam" id="PF00486">
    <property type="entry name" value="Trans_reg_C"/>
    <property type="match status" value="1"/>
</dbReference>
<feature type="domain" description="OmpR/PhoB-type" evidence="9">
    <location>
        <begin position="132"/>
        <end position="230"/>
    </location>
</feature>
<dbReference type="CDD" id="cd17574">
    <property type="entry name" value="REC_OmpR"/>
    <property type="match status" value="1"/>
</dbReference>
<dbReference type="GO" id="GO:0000156">
    <property type="term" value="F:phosphorelay response regulator activity"/>
    <property type="evidence" value="ECO:0007669"/>
    <property type="project" value="TreeGrafter"/>
</dbReference>
<feature type="modified residue" description="4-aspartylphosphate" evidence="6">
    <location>
        <position position="54"/>
    </location>
</feature>
<dbReference type="GO" id="GO:0032993">
    <property type="term" value="C:protein-DNA complex"/>
    <property type="evidence" value="ECO:0007669"/>
    <property type="project" value="TreeGrafter"/>
</dbReference>
<evidence type="ECO:0000313" key="11">
    <source>
        <dbReference type="Proteomes" id="UP001056429"/>
    </source>
</evidence>
<evidence type="ECO:0000256" key="7">
    <source>
        <dbReference type="PROSITE-ProRule" id="PRU01091"/>
    </source>
</evidence>
<dbReference type="GO" id="GO:0000976">
    <property type="term" value="F:transcription cis-regulatory region binding"/>
    <property type="evidence" value="ECO:0007669"/>
    <property type="project" value="TreeGrafter"/>
</dbReference>
<feature type="domain" description="Response regulatory" evidence="8">
    <location>
        <begin position="5"/>
        <end position="118"/>
    </location>
</feature>
<accession>A0A9J6NV49</accession>
<evidence type="ECO:0000256" key="1">
    <source>
        <dbReference type="ARBA" id="ARBA00018672"/>
    </source>
</evidence>
<dbReference type="Pfam" id="PF00072">
    <property type="entry name" value="Response_reg"/>
    <property type="match status" value="1"/>
</dbReference>
<evidence type="ECO:0000313" key="10">
    <source>
        <dbReference type="EMBL" id="MCM1988359.1"/>
    </source>
</evidence>